<gene>
    <name evidence="21" type="ORF">PM001_LOCUS19884</name>
</gene>
<proteinExistence type="inferred from homology"/>
<evidence type="ECO:0000256" key="8">
    <source>
        <dbReference type="ARBA" id="ARBA00022490"/>
    </source>
</evidence>
<evidence type="ECO:0000256" key="7">
    <source>
        <dbReference type="ARBA" id="ARBA00016366"/>
    </source>
</evidence>
<dbReference type="EMBL" id="CAKLBY020000217">
    <property type="protein sequence ID" value="CAK7934734.1"/>
    <property type="molecule type" value="Genomic_DNA"/>
</dbReference>
<dbReference type="PROSITE" id="PS01175">
    <property type="entry name" value="RIBONUCLEASE_II"/>
    <property type="match status" value="1"/>
</dbReference>
<dbReference type="Gene3D" id="2.40.50.690">
    <property type="match status" value="1"/>
</dbReference>
<evidence type="ECO:0000256" key="2">
    <source>
        <dbReference type="ARBA" id="ARBA00001946"/>
    </source>
</evidence>
<dbReference type="SUPFAM" id="SSF50249">
    <property type="entry name" value="Nucleic acid-binding proteins"/>
    <property type="match status" value="2"/>
</dbReference>
<protein>
    <recommendedName>
        <fullName evidence="7">DIS3-like exonuclease 1</fullName>
        <ecNumber evidence="6">3.1.13.1</ecNumber>
    </recommendedName>
    <alternativeName>
        <fullName evidence="17">Ribosomal RNA-processing protein 44</fullName>
    </alternativeName>
</protein>
<comment type="catalytic activity">
    <reaction evidence="1">
        <text>Exonucleolytic cleavage in the 3'- to 5'-direction to yield nucleoside 5'-phosphates.</text>
        <dbReference type="EC" id="3.1.13.1"/>
    </reaction>
</comment>
<evidence type="ECO:0000256" key="15">
    <source>
        <dbReference type="ARBA" id="ARBA00022884"/>
    </source>
</evidence>
<reference evidence="21" key="1">
    <citation type="submission" date="2024-01" db="EMBL/GenBank/DDBJ databases">
        <authorList>
            <person name="Webb A."/>
        </authorList>
    </citation>
    <scope>NUCLEOTIDE SEQUENCE</scope>
    <source>
        <strain evidence="21">Pm1</strain>
    </source>
</reference>
<evidence type="ECO:0000256" key="18">
    <source>
        <dbReference type="RuleBase" id="RU003901"/>
    </source>
</evidence>
<feature type="compositionally biased region" description="Basic and acidic residues" evidence="19">
    <location>
        <begin position="1282"/>
        <end position="1300"/>
    </location>
</feature>
<dbReference type="InterPro" id="IPR041505">
    <property type="entry name" value="Dis3_CSD2"/>
</dbReference>
<comment type="similarity">
    <text evidence="5 18">Belongs to the RNR ribonuclease family.</text>
</comment>
<evidence type="ECO:0000256" key="3">
    <source>
        <dbReference type="ARBA" id="ARBA00004123"/>
    </source>
</evidence>
<accession>A0AAV1UJB7</accession>
<dbReference type="InterPro" id="IPR033771">
    <property type="entry name" value="Rrp44_CSD1"/>
</dbReference>
<evidence type="ECO:0000256" key="17">
    <source>
        <dbReference type="ARBA" id="ARBA00077930"/>
    </source>
</evidence>
<dbReference type="InterPro" id="IPR022966">
    <property type="entry name" value="RNase_II/R_CS"/>
</dbReference>
<comment type="cofactor">
    <cofactor evidence="2">
        <name>Mg(2+)</name>
        <dbReference type="ChEBI" id="CHEBI:18420"/>
    </cofactor>
</comment>
<evidence type="ECO:0000259" key="20">
    <source>
        <dbReference type="SMART" id="SM00955"/>
    </source>
</evidence>
<feature type="region of interest" description="Disordered" evidence="19">
    <location>
        <begin position="1271"/>
        <end position="1311"/>
    </location>
</feature>
<keyword evidence="9" id="KW-0698">rRNA processing</keyword>
<dbReference type="Gene3D" id="2.40.50.140">
    <property type="entry name" value="Nucleic acid-binding proteins"/>
    <property type="match status" value="1"/>
</dbReference>
<dbReference type="Pfam" id="PF17849">
    <property type="entry name" value="OB_Dis3"/>
    <property type="match status" value="1"/>
</dbReference>
<dbReference type="Pfam" id="PF17216">
    <property type="entry name" value="Rrp44_CSD1"/>
    <property type="match status" value="1"/>
</dbReference>
<dbReference type="Proteomes" id="UP001162060">
    <property type="component" value="Unassembled WGS sequence"/>
</dbReference>
<evidence type="ECO:0000313" key="21">
    <source>
        <dbReference type="EMBL" id="CAK7934734.1"/>
    </source>
</evidence>
<keyword evidence="13" id="KW-0269">Exonuclease</keyword>
<dbReference type="GO" id="GO:0005737">
    <property type="term" value="C:cytoplasm"/>
    <property type="evidence" value="ECO:0007669"/>
    <property type="project" value="UniProtKB-SubCell"/>
</dbReference>
<keyword evidence="11" id="KW-0378">Hydrolase</keyword>
<evidence type="ECO:0000256" key="4">
    <source>
        <dbReference type="ARBA" id="ARBA00004496"/>
    </source>
</evidence>
<dbReference type="Pfam" id="PF00773">
    <property type="entry name" value="RNB"/>
    <property type="match status" value="1"/>
</dbReference>
<keyword evidence="12" id="KW-0271">Exosome</keyword>
<keyword evidence="10" id="KW-0540">Nuclease</keyword>
<dbReference type="GO" id="GO:0000176">
    <property type="term" value="C:nuclear exosome (RNase complex)"/>
    <property type="evidence" value="ECO:0007669"/>
    <property type="project" value="UniProtKB-ARBA"/>
</dbReference>
<evidence type="ECO:0000256" key="14">
    <source>
        <dbReference type="ARBA" id="ARBA00022842"/>
    </source>
</evidence>
<dbReference type="Gene3D" id="3.40.50.1010">
    <property type="entry name" value="5'-nuclease"/>
    <property type="match status" value="1"/>
</dbReference>
<sequence length="1385" mass="153045">MAWQLDEQEAARRQRALLQQQQQEEEETQRLRVGVRQAKGAPGWVDVCTDRSFVERSRRRKAGGALKAQERYLRCDVHCGVASCTTCRSKRALLPIHVLPRVEGGEYVVPDAFSLMQCLDLMEQEGTTFGQVAPRLWVIESVLQAAMRMGSSGDTARLKRVFRGDGLKGLDNTGRWTGRFYVFPDQYHVETFVEASAMNKGTKQLAGEDRALLKTVEWFVTKNHLPPGAQVVVMTKDVNAPTCVQLAALTNARAINCAGFLKERLVEGSMEMLSLVELSWTTAETLDFEETQRELNENGNRDSSKTEYSPHVRPALLDELLTCASSRFVAGKLEVSAYNPLEAYVIVDGPHAVEKVFLPGRAAMNRGIHGDRVAVGILPRVHWCAPKSDRFLVHYAQDEKDDEKENEGELESIDFEQGRHKSGLIPTGQVVGILSRATKYHVATIISSTVSAGNDHALAVPMDHRLPKIRVRSQRLDALLDKRLKVVIDSWAADSSHPSGHYVEILGASGSLQPELSAILIDNEVEEAPFSEAALACLPSGDECPIDIEGDCVAECSTAKRPARCKLLNWKVPDEEVPRRRDLRETHRVFSVDPPGCQDIDDAMSVRRLPNGNVELAVHIADVSYFVEHGSALDSEGRRRGTTVYLVGQRLDMLPSVLSADLCSLHENRDRLAVSVICELDGETHDVVENSAWFGRTIIRSCSSMTYQQAHHLLQGTDADVDDSASAEHVEGVAGGRIPLELQQQIREDLRIITDIGRRLGRVRGSQGRLDLSKQEEVQFSLDVSELGTKDVEITVKENLEIHGTIAELMIFANATVARRLVEHFPTHALLRRHPPPSGDRFTQLVQLANARGVVIDATNNFTLQQSLAVAERSDRMDSKAISLLKSLAVRVMTEAEYVSSGAVVAGDTATANGDVTPFAHYGLGLQHYTHFTSPIRRYADVIVHRQLLASIAASNASPSTMFQPSVDKASAPLVLPKSLVPSVLESAEDEDFLDDLISSVDHQLQVKALPSVDHQLQVKALPSAQACARDNAIMGEGDLFPPKELVPLVHHLNKKNRQAKLAARACDALFLALYFSSHTVKVPAIITAFKENGLIVYVPRYDLRAPVYLCDKWEDVQMNPELLGVHIEDTKPATEAFAGLECIRTIPYAQLRLDSSSEHMSLEVVVGGKGTVFRILDEVEVQVSCDPTASTARVPHLQLLLVERGSAMNKSHAATSLSELQRVVQTKSSNATARPNSAVKVTMFEPSAGAEQHSGSNLYQLLLNAPDLSHPSVKKLARRKPMPEAEDNKEKKSGIERRGPGRLVFGNFSTSSRRHYQHKLAQYMDERTEAREEGLSIQRFATGSSAMTSAQEARRAEREALNRTQKLAAEKRHDRINRRNKAGK</sequence>
<dbReference type="GO" id="GO:0003723">
    <property type="term" value="F:RNA binding"/>
    <property type="evidence" value="ECO:0007669"/>
    <property type="project" value="UniProtKB-KW"/>
</dbReference>
<feature type="compositionally biased region" description="Basic residues" evidence="19">
    <location>
        <begin position="1375"/>
        <end position="1385"/>
    </location>
</feature>
<feature type="region of interest" description="Disordered" evidence="19">
    <location>
        <begin position="1343"/>
        <end position="1385"/>
    </location>
</feature>
<evidence type="ECO:0000313" key="22">
    <source>
        <dbReference type="Proteomes" id="UP001162060"/>
    </source>
</evidence>
<evidence type="ECO:0000256" key="1">
    <source>
        <dbReference type="ARBA" id="ARBA00001849"/>
    </source>
</evidence>
<dbReference type="PANTHER" id="PTHR23355">
    <property type="entry name" value="RIBONUCLEASE"/>
    <property type="match status" value="1"/>
</dbReference>
<keyword evidence="16" id="KW-0539">Nucleus</keyword>
<feature type="compositionally biased region" description="Polar residues" evidence="19">
    <location>
        <begin position="1343"/>
        <end position="1352"/>
    </location>
</feature>
<dbReference type="GO" id="GO:0008859">
    <property type="term" value="F:exoribonuclease II activity"/>
    <property type="evidence" value="ECO:0007669"/>
    <property type="project" value="UniProtKB-EC"/>
</dbReference>
<comment type="caution">
    <text evidence="21">The sequence shown here is derived from an EMBL/GenBank/DDBJ whole genome shotgun (WGS) entry which is preliminary data.</text>
</comment>
<evidence type="ECO:0000256" key="6">
    <source>
        <dbReference type="ARBA" id="ARBA00012163"/>
    </source>
</evidence>
<evidence type="ECO:0000256" key="9">
    <source>
        <dbReference type="ARBA" id="ARBA00022552"/>
    </source>
</evidence>
<organism evidence="21 22">
    <name type="scientific">Peronospora matthiolae</name>
    <dbReference type="NCBI Taxonomy" id="2874970"/>
    <lineage>
        <taxon>Eukaryota</taxon>
        <taxon>Sar</taxon>
        <taxon>Stramenopiles</taxon>
        <taxon>Oomycota</taxon>
        <taxon>Peronosporomycetes</taxon>
        <taxon>Peronosporales</taxon>
        <taxon>Peronosporaceae</taxon>
        <taxon>Peronospora</taxon>
    </lineage>
</organism>
<evidence type="ECO:0000256" key="13">
    <source>
        <dbReference type="ARBA" id="ARBA00022839"/>
    </source>
</evidence>
<dbReference type="InterPro" id="IPR001900">
    <property type="entry name" value="RNase_II/R"/>
</dbReference>
<evidence type="ECO:0000256" key="12">
    <source>
        <dbReference type="ARBA" id="ARBA00022835"/>
    </source>
</evidence>
<feature type="compositionally biased region" description="Basic and acidic residues" evidence="19">
    <location>
        <begin position="1353"/>
        <end position="1362"/>
    </location>
</feature>
<dbReference type="GO" id="GO:0006364">
    <property type="term" value="P:rRNA processing"/>
    <property type="evidence" value="ECO:0007669"/>
    <property type="project" value="UniProtKB-KW"/>
</dbReference>
<dbReference type="InterPro" id="IPR012340">
    <property type="entry name" value="NA-bd_OB-fold"/>
</dbReference>
<feature type="domain" description="RNB" evidence="20">
    <location>
        <begin position="580"/>
        <end position="954"/>
    </location>
</feature>
<keyword evidence="15" id="KW-0694">RNA-binding</keyword>
<dbReference type="InterPro" id="IPR050180">
    <property type="entry name" value="RNR_Ribonuclease"/>
</dbReference>
<evidence type="ECO:0000256" key="5">
    <source>
        <dbReference type="ARBA" id="ARBA00005785"/>
    </source>
</evidence>
<name>A0AAV1UJB7_9STRA</name>
<evidence type="ECO:0000256" key="10">
    <source>
        <dbReference type="ARBA" id="ARBA00022722"/>
    </source>
</evidence>
<keyword evidence="14" id="KW-0460">Magnesium</keyword>
<evidence type="ECO:0000256" key="19">
    <source>
        <dbReference type="SAM" id="MobiDB-lite"/>
    </source>
</evidence>
<dbReference type="Gene3D" id="2.40.50.700">
    <property type="match status" value="1"/>
</dbReference>
<evidence type="ECO:0000256" key="11">
    <source>
        <dbReference type="ARBA" id="ARBA00022801"/>
    </source>
</evidence>
<dbReference type="EC" id="3.1.13.1" evidence="6"/>
<dbReference type="PANTHER" id="PTHR23355:SF30">
    <property type="entry name" value="DIS3-LIKE EXONUCLEASE 1"/>
    <property type="match status" value="1"/>
</dbReference>
<evidence type="ECO:0000256" key="16">
    <source>
        <dbReference type="ARBA" id="ARBA00023242"/>
    </source>
</evidence>
<comment type="subcellular location">
    <subcellularLocation>
        <location evidence="4">Cytoplasm</location>
    </subcellularLocation>
    <subcellularLocation>
        <location evidence="3">Nucleus</location>
    </subcellularLocation>
</comment>
<dbReference type="FunFam" id="2.40.50.700:FF:000001">
    <property type="entry name" value="Exosome complex exonuclease exoribonuclease (Rrp44)"/>
    <property type="match status" value="1"/>
</dbReference>
<keyword evidence="8" id="KW-0963">Cytoplasm</keyword>
<dbReference type="GO" id="GO:0000956">
    <property type="term" value="P:nuclear-transcribed mRNA catabolic process"/>
    <property type="evidence" value="ECO:0007669"/>
    <property type="project" value="UniProtKB-ARBA"/>
</dbReference>
<dbReference type="SMART" id="SM00955">
    <property type="entry name" value="RNB"/>
    <property type="match status" value="1"/>
</dbReference>